<evidence type="ECO:0000313" key="3">
    <source>
        <dbReference type="Proteomes" id="UP000027138"/>
    </source>
</evidence>
<name>A0A067LCE0_JATCU</name>
<dbReference type="PANTHER" id="PTHR33527">
    <property type="entry name" value="OS07G0274300 PROTEIN"/>
    <property type="match status" value="1"/>
</dbReference>
<accession>A0A067LCE0</accession>
<protein>
    <recommendedName>
        <fullName evidence="4">RRM domain-containing protein</fullName>
    </recommendedName>
</protein>
<evidence type="ECO:0000313" key="2">
    <source>
        <dbReference type="EMBL" id="KDP46151.1"/>
    </source>
</evidence>
<evidence type="ECO:0008006" key="4">
    <source>
        <dbReference type="Google" id="ProtNLM"/>
    </source>
</evidence>
<reference evidence="2 3" key="1">
    <citation type="journal article" date="2014" name="PLoS ONE">
        <title>Global Analysis of Gene Expression Profiles in Physic Nut (Jatropha curcas L.) Seedlings Exposed to Salt Stress.</title>
        <authorList>
            <person name="Zhang L."/>
            <person name="Zhang C."/>
            <person name="Wu P."/>
            <person name="Chen Y."/>
            <person name="Li M."/>
            <person name="Jiang H."/>
            <person name="Wu G."/>
        </authorList>
    </citation>
    <scope>NUCLEOTIDE SEQUENCE [LARGE SCALE GENOMIC DNA]</scope>
    <source>
        <strain evidence="3">cv. GZQX0401</strain>
        <tissue evidence="2">Young leaves</tissue>
    </source>
</reference>
<proteinExistence type="predicted"/>
<evidence type="ECO:0000256" key="1">
    <source>
        <dbReference type="SAM" id="MobiDB-lite"/>
    </source>
</evidence>
<dbReference type="OrthoDB" id="1882251at2759"/>
<dbReference type="EMBL" id="KK914220">
    <property type="protein sequence ID" value="KDP46151.1"/>
    <property type="molecule type" value="Genomic_DNA"/>
</dbReference>
<sequence>MLSSNKSICDNIPLFHSFTKTKLTLTFFHENRLVILPAVSKIVNQVCERAFQDIFVQAEKLKSVVVSTFSDGKKKVFDSYGGNLIYGPYNHQLGNLGFSNNYRSQGNYDNIEIQNQKQILNDEIADLLSHIHISSTNDEEKDNSSVPADERTIFLTFSKGYPISEAELGDFFMRKYGDCIEAIHMQEVLGEDQPLYARLVVYSPTIIHVVLEGKNKAKFSINGKHVWARKYVRKNPRSSLSPPQPASPTSPPQSMNC</sequence>
<feature type="compositionally biased region" description="Pro residues" evidence="1">
    <location>
        <begin position="242"/>
        <end position="251"/>
    </location>
</feature>
<dbReference type="AlphaFoldDB" id="A0A067LCE0"/>
<gene>
    <name evidence="2" type="ORF">JCGZ_06662</name>
</gene>
<organism evidence="2 3">
    <name type="scientific">Jatropha curcas</name>
    <name type="common">Barbados nut</name>
    <dbReference type="NCBI Taxonomy" id="180498"/>
    <lineage>
        <taxon>Eukaryota</taxon>
        <taxon>Viridiplantae</taxon>
        <taxon>Streptophyta</taxon>
        <taxon>Embryophyta</taxon>
        <taxon>Tracheophyta</taxon>
        <taxon>Spermatophyta</taxon>
        <taxon>Magnoliopsida</taxon>
        <taxon>eudicotyledons</taxon>
        <taxon>Gunneridae</taxon>
        <taxon>Pentapetalae</taxon>
        <taxon>rosids</taxon>
        <taxon>fabids</taxon>
        <taxon>Malpighiales</taxon>
        <taxon>Euphorbiaceae</taxon>
        <taxon>Crotonoideae</taxon>
        <taxon>Jatropheae</taxon>
        <taxon>Jatropha</taxon>
    </lineage>
</organism>
<dbReference type="PANTHER" id="PTHR33527:SF28">
    <property type="entry name" value="GB|AAD43168.1"/>
    <property type="match status" value="1"/>
</dbReference>
<feature type="region of interest" description="Disordered" evidence="1">
    <location>
        <begin position="234"/>
        <end position="257"/>
    </location>
</feature>
<keyword evidence="3" id="KW-1185">Reference proteome</keyword>
<dbReference type="Proteomes" id="UP000027138">
    <property type="component" value="Unassembled WGS sequence"/>
</dbReference>
<dbReference type="STRING" id="180498.A0A067LCE0"/>